<feature type="region of interest" description="Disordered" evidence="1">
    <location>
        <begin position="57"/>
        <end position="76"/>
    </location>
</feature>
<accession>A0A494VNC6</accession>
<organism evidence="2 3">
    <name type="scientific">Mucilaginibacter celer</name>
    <dbReference type="NCBI Taxonomy" id="2305508"/>
    <lineage>
        <taxon>Bacteria</taxon>
        <taxon>Pseudomonadati</taxon>
        <taxon>Bacteroidota</taxon>
        <taxon>Sphingobacteriia</taxon>
        <taxon>Sphingobacteriales</taxon>
        <taxon>Sphingobacteriaceae</taxon>
        <taxon>Mucilaginibacter</taxon>
    </lineage>
</organism>
<reference evidence="2 3" key="1">
    <citation type="submission" date="2018-10" db="EMBL/GenBank/DDBJ databases">
        <title>Genome sequencing of Mucilaginibacter sp. HYN0043.</title>
        <authorList>
            <person name="Kim M."/>
            <person name="Yi H."/>
        </authorList>
    </citation>
    <scope>NUCLEOTIDE SEQUENCE [LARGE SCALE GENOMIC DNA]</scope>
    <source>
        <strain evidence="2 3">HYN0043</strain>
    </source>
</reference>
<protein>
    <submittedName>
        <fullName evidence="2">Uncharacterized protein</fullName>
    </submittedName>
</protein>
<proteinExistence type="predicted"/>
<dbReference type="RefSeq" id="WP_119410483.1">
    <property type="nucleotide sequence ID" value="NZ_CP032869.1"/>
</dbReference>
<dbReference type="OrthoDB" id="797361at2"/>
<dbReference type="KEGG" id="muh:HYN43_016995"/>
<keyword evidence="3" id="KW-1185">Reference proteome</keyword>
<sequence length="76" mass="8670">MNKFIKIQESIFVERCIVCGSRPIIEQVPGGKFIVRCKANADHYPSKPGMVDIDAWNRHNHKPGTDNDNIRHLKQG</sequence>
<feature type="compositionally biased region" description="Basic and acidic residues" evidence="1">
    <location>
        <begin position="63"/>
        <end position="76"/>
    </location>
</feature>
<dbReference type="EMBL" id="CP032869">
    <property type="protein sequence ID" value="AYL96896.1"/>
    <property type="molecule type" value="Genomic_DNA"/>
</dbReference>
<dbReference type="AlphaFoldDB" id="A0A494VNC6"/>
<evidence type="ECO:0000256" key="1">
    <source>
        <dbReference type="SAM" id="MobiDB-lite"/>
    </source>
</evidence>
<gene>
    <name evidence="2" type="ORF">HYN43_016995</name>
</gene>
<name>A0A494VNC6_9SPHI</name>
<evidence type="ECO:0000313" key="2">
    <source>
        <dbReference type="EMBL" id="AYL96896.1"/>
    </source>
</evidence>
<evidence type="ECO:0000313" key="3">
    <source>
        <dbReference type="Proteomes" id="UP000270046"/>
    </source>
</evidence>
<dbReference type="Proteomes" id="UP000270046">
    <property type="component" value="Chromosome"/>
</dbReference>